<dbReference type="OrthoDB" id="6237251at2"/>
<organism evidence="1 2">
    <name type="scientific">Pseudidiomarina gelatinasegens</name>
    <dbReference type="NCBI Taxonomy" id="2487740"/>
    <lineage>
        <taxon>Bacteria</taxon>
        <taxon>Pseudomonadati</taxon>
        <taxon>Pseudomonadota</taxon>
        <taxon>Gammaproteobacteria</taxon>
        <taxon>Alteromonadales</taxon>
        <taxon>Idiomarinaceae</taxon>
        <taxon>Pseudidiomarina</taxon>
    </lineage>
</organism>
<dbReference type="InterPro" id="IPR045584">
    <property type="entry name" value="Pilin-like"/>
</dbReference>
<evidence type="ECO:0000313" key="2">
    <source>
        <dbReference type="Proteomes" id="UP000288789"/>
    </source>
</evidence>
<proteinExistence type="predicted"/>
<dbReference type="Proteomes" id="UP000288789">
    <property type="component" value="Unassembled WGS sequence"/>
</dbReference>
<dbReference type="NCBIfam" id="TIGR02532">
    <property type="entry name" value="IV_pilin_GFxxxE"/>
    <property type="match status" value="1"/>
</dbReference>
<dbReference type="SUPFAM" id="SSF54523">
    <property type="entry name" value="Pili subunits"/>
    <property type="match status" value="1"/>
</dbReference>
<dbReference type="AlphaFoldDB" id="A0A443Z803"/>
<dbReference type="Gene3D" id="3.30.1690.10">
    <property type="entry name" value="TcpA-like pilin"/>
    <property type="match status" value="1"/>
</dbReference>
<sequence>MMQSQKGFTFIEVLTVLSIIALATIGSLALRDWAVGNSRVSEAKSQIITIQSGAQLWRPRTGDLTGISMSAMSSIAAVPEVWGAGTSINPWGGDISIAVDGTDTSLYVITVNGIEQTAEGARLAYDFTDYAIESSFSGDTLTLKFQG</sequence>
<comment type="caution">
    <text evidence="1">The sequence shown here is derived from an EMBL/GenBank/DDBJ whole genome shotgun (WGS) entry which is preliminary data.</text>
</comment>
<keyword evidence="2" id="KW-1185">Reference proteome</keyword>
<evidence type="ECO:0000313" key="1">
    <source>
        <dbReference type="EMBL" id="RWU13058.1"/>
    </source>
</evidence>
<protein>
    <submittedName>
        <fullName evidence="1">Type II secretion system protein</fullName>
    </submittedName>
</protein>
<dbReference type="InterPro" id="IPR012902">
    <property type="entry name" value="N_methyl_site"/>
</dbReference>
<dbReference type="Pfam" id="PF07963">
    <property type="entry name" value="N_methyl"/>
    <property type="match status" value="1"/>
</dbReference>
<gene>
    <name evidence="1" type="ORF">EGC76_00860</name>
</gene>
<dbReference type="EMBL" id="RSFE01000001">
    <property type="protein sequence ID" value="RWU13058.1"/>
    <property type="molecule type" value="Genomic_DNA"/>
</dbReference>
<reference evidence="1 2" key="1">
    <citation type="submission" date="2018-12" db="EMBL/GenBank/DDBJ databases">
        <authorList>
            <person name="Li A."/>
            <person name="Zhang M."/>
            <person name="Zhu H."/>
        </authorList>
    </citation>
    <scope>NUCLEOTIDE SEQUENCE [LARGE SCALE GENOMIC DNA]</scope>
    <source>
        <strain evidence="1 2">R04H25</strain>
    </source>
</reference>
<name>A0A443Z803_9GAMM</name>
<accession>A0A443Z803</accession>